<proteinExistence type="predicted"/>
<keyword evidence="2" id="KW-1185">Reference proteome</keyword>
<name>A0ACB9QFH5_9MYRT</name>
<sequence length="209" mass="23517">MDTNAMSMIRLLLTRNVALSIRNEKTSYSLMQTRSNTYEKPSAVNKFFMMRKLYTQKLSEGGSVSDHISLLTEIFDQLSNAEMQISNEQMAVILLLSLLESWEAIVSGIINEAGNNDLVFSEVRGLILSEDVRRREIGKSSSSALVIDGRAKNQQHDEKGSRSKSKKRGYRAAIEDGAMNIVRGALVMMRCNRQNNLYYLVGSRMVGRP</sequence>
<dbReference type="EMBL" id="CM042885">
    <property type="protein sequence ID" value="KAI4365061.1"/>
    <property type="molecule type" value="Genomic_DNA"/>
</dbReference>
<accession>A0ACB9QFH5</accession>
<protein>
    <submittedName>
        <fullName evidence="1">Uncharacterized protein</fullName>
    </submittedName>
</protein>
<organism evidence="1 2">
    <name type="scientific">Melastoma candidum</name>
    <dbReference type="NCBI Taxonomy" id="119954"/>
    <lineage>
        <taxon>Eukaryota</taxon>
        <taxon>Viridiplantae</taxon>
        <taxon>Streptophyta</taxon>
        <taxon>Embryophyta</taxon>
        <taxon>Tracheophyta</taxon>
        <taxon>Spermatophyta</taxon>
        <taxon>Magnoliopsida</taxon>
        <taxon>eudicotyledons</taxon>
        <taxon>Gunneridae</taxon>
        <taxon>Pentapetalae</taxon>
        <taxon>rosids</taxon>
        <taxon>malvids</taxon>
        <taxon>Myrtales</taxon>
        <taxon>Melastomataceae</taxon>
        <taxon>Melastomatoideae</taxon>
        <taxon>Melastomateae</taxon>
        <taxon>Melastoma</taxon>
    </lineage>
</organism>
<dbReference type="Proteomes" id="UP001057402">
    <property type="component" value="Chromosome 6"/>
</dbReference>
<evidence type="ECO:0000313" key="2">
    <source>
        <dbReference type="Proteomes" id="UP001057402"/>
    </source>
</evidence>
<evidence type="ECO:0000313" key="1">
    <source>
        <dbReference type="EMBL" id="KAI4365061.1"/>
    </source>
</evidence>
<gene>
    <name evidence="1" type="ORF">MLD38_021081</name>
</gene>
<reference evidence="2" key="1">
    <citation type="journal article" date="2023" name="Front. Plant Sci.">
        <title>Chromosomal-level genome assembly of Melastoma candidum provides insights into trichome evolution.</title>
        <authorList>
            <person name="Zhong Y."/>
            <person name="Wu W."/>
            <person name="Sun C."/>
            <person name="Zou P."/>
            <person name="Liu Y."/>
            <person name="Dai S."/>
            <person name="Zhou R."/>
        </authorList>
    </citation>
    <scope>NUCLEOTIDE SEQUENCE [LARGE SCALE GENOMIC DNA]</scope>
</reference>
<comment type="caution">
    <text evidence="1">The sequence shown here is derived from an EMBL/GenBank/DDBJ whole genome shotgun (WGS) entry which is preliminary data.</text>
</comment>